<proteinExistence type="predicted"/>
<dbReference type="EMBL" id="JACHID010000001">
    <property type="protein sequence ID" value="MBB5021010.1"/>
    <property type="molecule type" value="Genomic_DNA"/>
</dbReference>
<dbReference type="Proteomes" id="UP000528322">
    <property type="component" value="Unassembled WGS sequence"/>
</dbReference>
<feature type="domain" description="Smr" evidence="1">
    <location>
        <begin position="3"/>
        <end position="80"/>
    </location>
</feature>
<dbReference type="SUPFAM" id="SSF160443">
    <property type="entry name" value="SMR domain-like"/>
    <property type="match status" value="1"/>
</dbReference>
<dbReference type="InterPro" id="IPR036063">
    <property type="entry name" value="Smr_dom_sf"/>
</dbReference>
<sequence length="149" mass="16483">MSLDLHCLQGIDAIDTFVSFYNLRIQSGDTTPIEVIHGYGSSGDGGVIKRRLRRLLDAHPCHLTYMTPDHNPGITIVNPKKMLPYTAGLLTSEILDYCHHPKTKEKIAGKFRQHGDAKVMQAISALQREGALTVMNKGKHVCYAAKTIV</sequence>
<protein>
    <recommendedName>
        <fullName evidence="1">Smr domain-containing protein</fullName>
    </recommendedName>
</protein>
<accession>A0A7W7Y2Q6</accession>
<dbReference type="PROSITE" id="PS50828">
    <property type="entry name" value="SMR"/>
    <property type="match status" value="1"/>
</dbReference>
<evidence type="ECO:0000259" key="1">
    <source>
        <dbReference type="PROSITE" id="PS50828"/>
    </source>
</evidence>
<evidence type="ECO:0000313" key="3">
    <source>
        <dbReference type="Proteomes" id="UP000528322"/>
    </source>
</evidence>
<name>A0A7W7Y2Q6_9BACT</name>
<keyword evidence="3" id="KW-1185">Reference proteome</keyword>
<reference evidence="2 3" key="1">
    <citation type="submission" date="2020-08" db="EMBL/GenBank/DDBJ databases">
        <title>Genomic Encyclopedia of Type Strains, Phase IV (KMG-IV): sequencing the most valuable type-strain genomes for metagenomic binning, comparative biology and taxonomic classification.</title>
        <authorList>
            <person name="Goeker M."/>
        </authorList>
    </citation>
    <scope>NUCLEOTIDE SEQUENCE [LARGE SCALE GENOMIC DNA]</scope>
    <source>
        <strain evidence="2 3">DSM 22071</strain>
    </source>
</reference>
<evidence type="ECO:0000313" key="2">
    <source>
        <dbReference type="EMBL" id="MBB5021010.1"/>
    </source>
</evidence>
<dbReference type="Pfam" id="PF01713">
    <property type="entry name" value="Smr"/>
    <property type="match status" value="1"/>
</dbReference>
<dbReference type="Gene3D" id="3.30.1370.110">
    <property type="match status" value="1"/>
</dbReference>
<gene>
    <name evidence="2" type="ORF">HNR37_000313</name>
</gene>
<organism evidence="2 3">
    <name type="scientific">Desulfurispira natronophila</name>
    <dbReference type="NCBI Taxonomy" id="682562"/>
    <lineage>
        <taxon>Bacteria</taxon>
        <taxon>Pseudomonadati</taxon>
        <taxon>Chrysiogenota</taxon>
        <taxon>Chrysiogenia</taxon>
        <taxon>Chrysiogenales</taxon>
        <taxon>Chrysiogenaceae</taxon>
        <taxon>Desulfurispira</taxon>
    </lineage>
</organism>
<dbReference type="AlphaFoldDB" id="A0A7W7Y2Q6"/>
<comment type="caution">
    <text evidence="2">The sequence shown here is derived from an EMBL/GenBank/DDBJ whole genome shotgun (WGS) entry which is preliminary data.</text>
</comment>
<dbReference type="RefSeq" id="WP_183728829.1">
    <property type="nucleotide sequence ID" value="NZ_JACHID010000001.1"/>
</dbReference>
<dbReference type="InterPro" id="IPR002625">
    <property type="entry name" value="Smr_dom"/>
</dbReference>